<sequence>MPLKLGKSKKTISKNISTEMKAGKPQKQAVAIALSVAKKVKKGKK</sequence>
<protein>
    <submittedName>
        <fullName evidence="2">Uncharacterized protein</fullName>
    </submittedName>
</protein>
<gene>
    <name evidence="2" type="ORF">UFOVP1454_53</name>
</gene>
<reference evidence="2" key="1">
    <citation type="submission" date="2020-05" db="EMBL/GenBank/DDBJ databases">
        <authorList>
            <person name="Chiriac C."/>
            <person name="Salcher M."/>
            <person name="Ghai R."/>
            <person name="Kavagutti S V."/>
        </authorList>
    </citation>
    <scope>NUCLEOTIDE SEQUENCE</scope>
</reference>
<evidence type="ECO:0000313" key="2">
    <source>
        <dbReference type="EMBL" id="CAB4214602.1"/>
    </source>
</evidence>
<feature type="compositionally biased region" description="Basic residues" evidence="1">
    <location>
        <begin position="1"/>
        <end position="12"/>
    </location>
</feature>
<feature type="region of interest" description="Disordered" evidence="1">
    <location>
        <begin position="1"/>
        <end position="24"/>
    </location>
</feature>
<proteinExistence type="predicted"/>
<dbReference type="EMBL" id="LR797414">
    <property type="protein sequence ID" value="CAB4214602.1"/>
    <property type="molecule type" value="Genomic_DNA"/>
</dbReference>
<accession>A0A6J5SJ18</accession>
<organism evidence="2">
    <name type="scientific">uncultured Caudovirales phage</name>
    <dbReference type="NCBI Taxonomy" id="2100421"/>
    <lineage>
        <taxon>Viruses</taxon>
        <taxon>Duplodnaviria</taxon>
        <taxon>Heunggongvirae</taxon>
        <taxon>Uroviricota</taxon>
        <taxon>Caudoviricetes</taxon>
        <taxon>Peduoviridae</taxon>
        <taxon>Maltschvirus</taxon>
        <taxon>Maltschvirus maltsch</taxon>
    </lineage>
</organism>
<name>A0A6J5SJ18_9CAUD</name>
<evidence type="ECO:0000256" key="1">
    <source>
        <dbReference type="SAM" id="MobiDB-lite"/>
    </source>
</evidence>